<protein>
    <recommendedName>
        <fullName evidence="5">VWA domain-containing protein</fullName>
    </recommendedName>
</protein>
<proteinExistence type="predicted"/>
<accession>A0ABQ1F7B9</accession>
<evidence type="ECO:0000256" key="2">
    <source>
        <dbReference type="SAM" id="Phobius"/>
    </source>
</evidence>
<dbReference type="Proteomes" id="UP000628109">
    <property type="component" value="Unassembled WGS sequence"/>
</dbReference>
<evidence type="ECO:0000313" key="3">
    <source>
        <dbReference type="EMBL" id="GGA01317.1"/>
    </source>
</evidence>
<dbReference type="EMBL" id="BMDU01000009">
    <property type="protein sequence ID" value="GGA01317.1"/>
    <property type="molecule type" value="Genomic_DNA"/>
</dbReference>
<feature type="compositionally biased region" description="Basic and acidic residues" evidence="1">
    <location>
        <begin position="1"/>
        <end position="15"/>
    </location>
</feature>
<keyword evidence="2" id="KW-0472">Membrane</keyword>
<keyword evidence="2" id="KW-0812">Transmembrane</keyword>
<organism evidence="3 4">
    <name type="scientific">Sphingobium fuliginis (strain ATCC 27551)</name>
    <dbReference type="NCBI Taxonomy" id="336203"/>
    <lineage>
        <taxon>Bacteria</taxon>
        <taxon>Pseudomonadati</taxon>
        <taxon>Pseudomonadota</taxon>
        <taxon>Alphaproteobacteria</taxon>
        <taxon>Sphingomonadales</taxon>
        <taxon>Sphingomonadaceae</taxon>
        <taxon>Sphingobium</taxon>
    </lineage>
</organism>
<evidence type="ECO:0000256" key="1">
    <source>
        <dbReference type="SAM" id="MobiDB-lite"/>
    </source>
</evidence>
<comment type="caution">
    <text evidence="3">The sequence shown here is derived from an EMBL/GenBank/DDBJ whole genome shotgun (WGS) entry which is preliminary data.</text>
</comment>
<dbReference type="RefSeq" id="WP_065846860.1">
    <property type="nucleotide sequence ID" value="NZ_BMDU01000009.1"/>
</dbReference>
<feature type="transmembrane region" description="Helical" evidence="2">
    <location>
        <begin position="33"/>
        <end position="50"/>
    </location>
</feature>
<keyword evidence="2" id="KW-1133">Transmembrane helix</keyword>
<sequence>MARDRNRGRSRDRRGSAAAQRASSENRKASMKIALVVAVVLLVGGIYFWAASSRRTLDDQLCPTTPDSITVLLVDVTDPMNMAQRQDFENQLTKLKNSIPRYGKLVVAKVDATADRLLAPVITRCNPGTADDVSSATGDPASVQKQWDEGFDVPLTAAFTRLGGATGANQSPILESIQSVALTELQKPGQETLPKRLIVASDLLQNTADVTFYRGLPEPKSFTDGAVFRRIRTDLRGVEVELWMLERSDAATTQPRSLADLWERIIGAEGGDVRRIYNVSG</sequence>
<gene>
    <name evidence="3" type="ORF">GCM10019071_34800</name>
</gene>
<evidence type="ECO:0008006" key="5">
    <source>
        <dbReference type="Google" id="ProtNLM"/>
    </source>
</evidence>
<evidence type="ECO:0000313" key="4">
    <source>
        <dbReference type="Proteomes" id="UP000628109"/>
    </source>
</evidence>
<keyword evidence="4" id="KW-1185">Reference proteome</keyword>
<feature type="region of interest" description="Disordered" evidence="1">
    <location>
        <begin position="1"/>
        <end position="23"/>
    </location>
</feature>
<reference evidence="4" key="1">
    <citation type="journal article" date="2019" name="Int. J. Syst. Evol. Microbiol.">
        <title>The Global Catalogue of Microorganisms (GCM) 10K type strain sequencing project: providing services to taxonomists for standard genome sequencing and annotation.</title>
        <authorList>
            <consortium name="The Broad Institute Genomics Platform"/>
            <consortium name="The Broad Institute Genome Sequencing Center for Infectious Disease"/>
            <person name="Wu L."/>
            <person name="Ma J."/>
        </authorList>
    </citation>
    <scope>NUCLEOTIDE SEQUENCE [LARGE SCALE GENOMIC DNA]</scope>
    <source>
        <strain evidence="4">CCM 7327</strain>
    </source>
</reference>
<name>A0ABQ1F7B9_SPHSA</name>